<proteinExistence type="predicted"/>
<name>A0AAN6MMY5_9PEZI</name>
<feature type="region of interest" description="Disordered" evidence="1">
    <location>
        <begin position="41"/>
        <end position="70"/>
    </location>
</feature>
<dbReference type="EMBL" id="MU855463">
    <property type="protein sequence ID" value="KAK3903209.1"/>
    <property type="molecule type" value="Genomic_DNA"/>
</dbReference>
<dbReference type="Proteomes" id="UP001303889">
    <property type="component" value="Unassembled WGS sequence"/>
</dbReference>
<accession>A0AAN6MMY5</accession>
<sequence length="157" mass="17381">MGNSSDLHAAVPYYGWPSPGQTPTSQLGGTEPWRLHPVAGGPSAIQYPNVPPDRLVSAPQPMQPSGNADTEHPIEEFSELIRKRSVFCTHSSEILVTMIQGINGNIGFEHRSGWYRTSWIRGSFRIAVSRAMAEEVYAARQCMSLLLDMRLLMLTLV</sequence>
<keyword evidence="3" id="KW-1185">Reference proteome</keyword>
<evidence type="ECO:0000313" key="3">
    <source>
        <dbReference type="Proteomes" id="UP001303889"/>
    </source>
</evidence>
<gene>
    <name evidence="2" type="ORF">C8A05DRAFT_14813</name>
</gene>
<protein>
    <submittedName>
        <fullName evidence="2">Uncharacterized protein</fullName>
    </submittedName>
</protein>
<organism evidence="2 3">
    <name type="scientific">Staphylotrichum tortipilum</name>
    <dbReference type="NCBI Taxonomy" id="2831512"/>
    <lineage>
        <taxon>Eukaryota</taxon>
        <taxon>Fungi</taxon>
        <taxon>Dikarya</taxon>
        <taxon>Ascomycota</taxon>
        <taxon>Pezizomycotina</taxon>
        <taxon>Sordariomycetes</taxon>
        <taxon>Sordariomycetidae</taxon>
        <taxon>Sordariales</taxon>
        <taxon>Chaetomiaceae</taxon>
        <taxon>Staphylotrichum</taxon>
    </lineage>
</organism>
<dbReference type="AlphaFoldDB" id="A0AAN6MMY5"/>
<evidence type="ECO:0000313" key="2">
    <source>
        <dbReference type="EMBL" id="KAK3903209.1"/>
    </source>
</evidence>
<reference evidence="2" key="2">
    <citation type="submission" date="2023-05" db="EMBL/GenBank/DDBJ databases">
        <authorList>
            <consortium name="Lawrence Berkeley National Laboratory"/>
            <person name="Steindorff A."/>
            <person name="Hensen N."/>
            <person name="Bonometti L."/>
            <person name="Westerberg I."/>
            <person name="Brannstrom I.O."/>
            <person name="Guillou S."/>
            <person name="Cros-Aarteil S."/>
            <person name="Calhoun S."/>
            <person name="Haridas S."/>
            <person name="Kuo A."/>
            <person name="Mondo S."/>
            <person name="Pangilinan J."/>
            <person name="Riley R."/>
            <person name="Labutti K."/>
            <person name="Andreopoulos B."/>
            <person name="Lipzen A."/>
            <person name="Chen C."/>
            <person name="Yanf M."/>
            <person name="Daum C."/>
            <person name="Ng V."/>
            <person name="Clum A."/>
            <person name="Ohm R."/>
            <person name="Martin F."/>
            <person name="Silar P."/>
            <person name="Natvig D."/>
            <person name="Lalanne C."/>
            <person name="Gautier V."/>
            <person name="Ament-Velasquez S.L."/>
            <person name="Kruys A."/>
            <person name="Hutchinson M.I."/>
            <person name="Powell A.J."/>
            <person name="Barry K."/>
            <person name="Miller A.N."/>
            <person name="Grigoriev I.V."/>
            <person name="Debuchy R."/>
            <person name="Gladieux P."/>
            <person name="Thoren M.H."/>
            <person name="Johannesson H."/>
        </authorList>
    </citation>
    <scope>NUCLEOTIDE SEQUENCE</scope>
    <source>
        <strain evidence="2">CBS 103.79</strain>
    </source>
</reference>
<evidence type="ECO:0000256" key="1">
    <source>
        <dbReference type="SAM" id="MobiDB-lite"/>
    </source>
</evidence>
<comment type="caution">
    <text evidence="2">The sequence shown here is derived from an EMBL/GenBank/DDBJ whole genome shotgun (WGS) entry which is preliminary data.</text>
</comment>
<reference evidence="2" key="1">
    <citation type="journal article" date="2023" name="Mol. Phylogenet. Evol.">
        <title>Genome-scale phylogeny and comparative genomics of the fungal order Sordariales.</title>
        <authorList>
            <person name="Hensen N."/>
            <person name="Bonometti L."/>
            <person name="Westerberg I."/>
            <person name="Brannstrom I.O."/>
            <person name="Guillou S."/>
            <person name="Cros-Aarteil S."/>
            <person name="Calhoun S."/>
            <person name="Haridas S."/>
            <person name="Kuo A."/>
            <person name="Mondo S."/>
            <person name="Pangilinan J."/>
            <person name="Riley R."/>
            <person name="LaButti K."/>
            <person name="Andreopoulos B."/>
            <person name="Lipzen A."/>
            <person name="Chen C."/>
            <person name="Yan M."/>
            <person name="Daum C."/>
            <person name="Ng V."/>
            <person name="Clum A."/>
            <person name="Steindorff A."/>
            <person name="Ohm R.A."/>
            <person name="Martin F."/>
            <person name="Silar P."/>
            <person name="Natvig D.O."/>
            <person name="Lalanne C."/>
            <person name="Gautier V."/>
            <person name="Ament-Velasquez S.L."/>
            <person name="Kruys A."/>
            <person name="Hutchinson M.I."/>
            <person name="Powell A.J."/>
            <person name="Barry K."/>
            <person name="Miller A.N."/>
            <person name="Grigoriev I.V."/>
            <person name="Debuchy R."/>
            <person name="Gladieux P."/>
            <person name="Hiltunen Thoren M."/>
            <person name="Johannesson H."/>
        </authorList>
    </citation>
    <scope>NUCLEOTIDE SEQUENCE</scope>
    <source>
        <strain evidence="2">CBS 103.79</strain>
    </source>
</reference>